<dbReference type="Pfam" id="PF13440">
    <property type="entry name" value="Polysacc_synt_3"/>
    <property type="match status" value="1"/>
</dbReference>
<evidence type="ECO:0000256" key="6">
    <source>
        <dbReference type="SAM" id="Phobius"/>
    </source>
</evidence>
<reference evidence="7 8" key="1">
    <citation type="submission" date="2023-11" db="EMBL/GenBank/DDBJ databases">
        <title>A Novel Polar Bacteriovorax (B. antarcticus) Isolated from the Biocrust in Antarctica.</title>
        <authorList>
            <person name="Mun W."/>
            <person name="Choi S.Y."/>
            <person name="Mitchell R.J."/>
        </authorList>
    </citation>
    <scope>NUCLEOTIDE SEQUENCE [LARGE SCALE GENOMIC DNA]</scope>
    <source>
        <strain evidence="7 8">PP10</strain>
    </source>
</reference>
<protein>
    <submittedName>
        <fullName evidence="7">Oligosaccharide flippase family protein</fullName>
    </submittedName>
</protein>
<sequence>MKDLLNKLRAGHWPVFLISMVSAITNLFLPVVLVRILDPEDIGIYKIFFLYAQSITFLSLTGGPLYSVYYWIGKKDNAQKYVEHAWILSFSLSFICAAVGLLFSFQLSRIISITETQTILLLLSAITAAPASFYGEYLIAKGKRINGSLFNSGFEILKGVVIVTLVYYTRHINAAFWGFTGLFLIKLCLAMHLGKKEGILDFKLDTQRLKEVWKYCAPLSIAGALGFFLEKVDMILLSSQLSPEHFAFYSMGCLLVPPLYILEMSVQKVLVPALSRSYHDDDKLGMIQHYRKAQSDIAYLMIPAVFGLIIFNRPIIEILFTSQYMDSAVFLKVYALTYLAYIIPHDAIPRATGQTRWVLKMYLLLTPLSILVVYVCAGQWGAMGALISSMIFFFIPKIPGLIYSSRITQFAIPKLIAWKSLGLFVGLNLVLTALCYMFRPMFETEKMWFLVLSPFYAAIYLAAVNIIRHFKAKHEIEA</sequence>
<feature type="transmembrane region" description="Helical" evidence="6">
    <location>
        <begin position="328"/>
        <end position="345"/>
    </location>
</feature>
<dbReference type="PANTHER" id="PTHR30250">
    <property type="entry name" value="PST FAMILY PREDICTED COLANIC ACID TRANSPORTER"/>
    <property type="match status" value="1"/>
</dbReference>
<organism evidence="7 8">
    <name type="scientific">Bacteriovorax antarcticus</name>
    <dbReference type="NCBI Taxonomy" id="3088717"/>
    <lineage>
        <taxon>Bacteria</taxon>
        <taxon>Pseudomonadati</taxon>
        <taxon>Bdellovibrionota</taxon>
        <taxon>Bacteriovoracia</taxon>
        <taxon>Bacteriovoracales</taxon>
        <taxon>Bacteriovoracaceae</taxon>
        <taxon>Bacteriovorax</taxon>
    </lineage>
</organism>
<feature type="transmembrane region" description="Helical" evidence="6">
    <location>
        <begin position="149"/>
        <end position="168"/>
    </location>
</feature>
<keyword evidence="2" id="KW-1003">Cell membrane</keyword>
<dbReference type="PANTHER" id="PTHR30250:SF11">
    <property type="entry name" value="O-ANTIGEN TRANSPORTER-RELATED"/>
    <property type="match status" value="1"/>
</dbReference>
<feature type="transmembrane region" description="Helical" evidence="6">
    <location>
        <begin position="119"/>
        <end position="137"/>
    </location>
</feature>
<gene>
    <name evidence="7" type="ORF">SHI21_05810</name>
</gene>
<dbReference type="InterPro" id="IPR050833">
    <property type="entry name" value="Poly_Biosynth_Transport"/>
</dbReference>
<feature type="transmembrane region" description="Helical" evidence="6">
    <location>
        <begin position="245"/>
        <end position="262"/>
    </location>
</feature>
<dbReference type="Proteomes" id="UP001302274">
    <property type="component" value="Unassembled WGS sequence"/>
</dbReference>
<feature type="transmembrane region" description="Helical" evidence="6">
    <location>
        <begin position="357"/>
        <end position="375"/>
    </location>
</feature>
<evidence type="ECO:0000256" key="3">
    <source>
        <dbReference type="ARBA" id="ARBA00022692"/>
    </source>
</evidence>
<evidence type="ECO:0000256" key="1">
    <source>
        <dbReference type="ARBA" id="ARBA00004651"/>
    </source>
</evidence>
<proteinExistence type="predicted"/>
<keyword evidence="8" id="KW-1185">Reference proteome</keyword>
<feature type="transmembrane region" description="Helical" evidence="6">
    <location>
        <begin position="297"/>
        <end position="316"/>
    </location>
</feature>
<evidence type="ECO:0000256" key="5">
    <source>
        <dbReference type="ARBA" id="ARBA00023136"/>
    </source>
</evidence>
<keyword evidence="5 6" id="KW-0472">Membrane</keyword>
<evidence type="ECO:0000313" key="7">
    <source>
        <dbReference type="EMBL" id="MEA9355703.1"/>
    </source>
</evidence>
<keyword evidence="3 6" id="KW-0812">Transmembrane</keyword>
<feature type="transmembrane region" description="Helical" evidence="6">
    <location>
        <begin position="415"/>
        <end position="441"/>
    </location>
</feature>
<feature type="transmembrane region" description="Helical" evidence="6">
    <location>
        <begin position="48"/>
        <end position="72"/>
    </location>
</feature>
<feature type="transmembrane region" description="Helical" evidence="6">
    <location>
        <begin position="447"/>
        <end position="467"/>
    </location>
</feature>
<dbReference type="EMBL" id="JAYGJQ010000001">
    <property type="protein sequence ID" value="MEA9355703.1"/>
    <property type="molecule type" value="Genomic_DNA"/>
</dbReference>
<evidence type="ECO:0000256" key="2">
    <source>
        <dbReference type="ARBA" id="ARBA00022475"/>
    </source>
</evidence>
<comment type="caution">
    <text evidence="7">The sequence shown here is derived from an EMBL/GenBank/DDBJ whole genome shotgun (WGS) entry which is preliminary data.</text>
</comment>
<keyword evidence="4 6" id="KW-1133">Transmembrane helix</keyword>
<evidence type="ECO:0000313" key="8">
    <source>
        <dbReference type="Proteomes" id="UP001302274"/>
    </source>
</evidence>
<dbReference type="RefSeq" id="WP_323575328.1">
    <property type="nucleotide sequence ID" value="NZ_JAYGJQ010000001.1"/>
</dbReference>
<feature type="transmembrane region" description="Helical" evidence="6">
    <location>
        <begin position="84"/>
        <end position="107"/>
    </location>
</feature>
<feature type="transmembrane region" description="Helical" evidence="6">
    <location>
        <begin position="12"/>
        <end position="36"/>
    </location>
</feature>
<feature type="transmembrane region" description="Helical" evidence="6">
    <location>
        <begin position="174"/>
        <end position="191"/>
    </location>
</feature>
<name>A0ABU5VTI5_9BACT</name>
<accession>A0ABU5VTI5</accession>
<comment type="subcellular location">
    <subcellularLocation>
        <location evidence="1">Cell membrane</location>
        <topology evidence="1">Multi-pass membrane protein</topology>
    </subcellularLocation>
</comment>
<feature type="transmembrane region" description="Helical" evidence="6">
    <location>
        <begin position="381"/>
        <end position="403"/>
    </location>
</feature>
<evidence type="ECO:0000256" key="4">
    <source>
        <dbReference type="ARBA" id="ARBA00022989"/>
    </source>
</evidence>
<feature type="transmembrane region" description="Helical" evidence="6">
    <location>
        <begin position="212"/>
        <end position="229"/>
    </location>
</feature>